<evidence type="ECO:0000256" key="3">
    <source>
        <dbReference type="ARBA" id="ARBA00035643"/>
    </source>
</evidence>
<evidence type="ECO:0000313" key="5">
    <source>
        <dbReference type="Proteomes" id="UP000737402"/>
    </source>
</evidence>
<comment type="similarity">
    <text evidence="3">Belongs to the gas vesicle GvpF/GvpL family.</text>
</comment>
<dbReference type="Pfam" id="PF06386">
    <property type="entry name" value="GvpL_GvpF"/>
    <property type="match status" value="1"/>
</dbReference>
<name>A0ABS2P5J4_9BACI</name>
<organism evidence="4 5">
    <name type="scientific">Sutcliffiella tianshenii</name>
    <dbReference type="NCBI Taxonomy" id="1463404"/>
    <lineage>
        <taxon>Bacteria</taxon>
        <taxon>Bacillati</taxon>
        <taxon>Bacillota</taxon>
        <taxon>Bacilli</taxon>
        <taxon>Bacillales</taxon>
        <taxon>Bacillaceae</taxon>
        <taxon>Sutcliffiella</taxon>
    </lineage>
</organism>
<protein>
    <recommendedName>
        <fullName evidence="6">Gas vesicle protein GvpL</fullName>
    </recommendedName>
</protein>
<reference evidence="4 5" key="1">
    <citation type="submission" date="2021-01" db="EMBL/GenBank/DDBJ databases">
        <title>Genomic Encyclopedia of Type Strains, Phase IV (KMG-IV): sequencing the most valuable type-strain genomes for metagenomic binning, comparative biology and taxonomic classification.</title>
        <authorList>
            <person name="Goeker M."/>
        </authorList>
    </citation>
    <scope>NUCLEOTIDE SEQUENCE [LARGE SCALE GENOMIC DNA]</scope>
    <source>
        <strain evidence="4 5">DSM 25879</strain>
    </source>
</reference>
<evidence type="ECO:0008006" key="6">
    <source>
        <dbReference type="Google" id="ProtNLM"/>
    </source>
</evidence>
<evidence type="ECO:0000313" key="4">
    <source>
        <dbReference type="EMBL" id="MBM7621868.1"/>
    </source>
</evidence>
<dbReference type="Proteomes" id="UP000737402">
    <property type="component" value="Unassembled WGS sequence"/>
</dbReference>
<sequence>MEAISTEQLFYLYGLIPAKEVEERPLDAIQGIDDKHEIYTRQLGEVLAVMCRLDAEEYSEAAIEEKMNDMEWLKTKAYHHHETLATLHESYTLVPLKFCTIYKSEENLALTIEQQESKITSLFAELAHKEEWNLKIYCEDEKIKEEIMNHSPAIKEREEEIAALSPGRQFFEKKKLKNLIDQETTEAKRKSCDIIHEQLGHHCSDSAVKKNWSQEMTGRKQDMNWNGVYLIPKEKREEFIQELQRLKESHTDTGFTMEYTGPWPCYYFANL</sequence>
<dbReference type="PANTHER" id="PTHR36852:SF1">
    <property type="entry name" value="PROTEIN GVPL 2"/>
    <property type="match status" value="1"/>
</dbReference>
<accession>A0ABS2P5J4</accession>
<dbReference type="RefSeq" id="WP_204418829.1">
    <property type="nucleotide sequence ID" value="NZ_JAFBED010000011.1"/>
</dbReference>
<proteinExistence type="inferred from homology"/>
<dbReference type="EMBL" id="JAFBED010000011">
    <property type="protein sequence ID" value="MBM7621868.1"/>
    <property type="molecule type" value="Genomic_DNA"/>
</dbReference>
<dbReference type="InterPro" id="IPR009430">
    <property type="entry name" value="GvpL/GvpF"/>
</dbReference>
<keyword evidence="5" id="KW-1185">Reference proteome</keyword>
<evidence type="ECO:0000256" key="1">
    <source>
        <dbReference type="ARBA" id="ARBA00022987"/>
    </source>
</evidence>
<evidence type="ECO:0000256" key="2">
    <source>
        <dbReference type="ARBA" id="ARBA00035108"/>
    </source>
</evidence>
<dbReference type="PANTHER" id="PTHR36852">
    <property type="entry name" value="PROTEIN GVPL 2"/>
    <property type="match status" value="1"/>
</dbReference>
<comment type="subcellular location">
    <subcellularLocation>
        <location evidence="2">Gas vesicle</location>
    </subcellularLocation>
</comment>
<comment type="caution">
    <text evidence="4">The sequence shown here is derived from an EMBL/GenBank/DDBJ whole genome shotgun (WGS) entry which is preliminary data.</text>
</comment>
<keyword evidence="1" id="KW-0304">Gas vesicle</keyword>
<gene>
    <name evidence="4" type="ORF">JOC95_003776</name>
</gene>